<reference evidence="1" key="1">
    <citation type="journal article" date="2021" name="New Phytol.">
        <title>Evolutionary innovations through gain and loss of genes in the ectomycorrhizal Boletales.</title>
        <authorList>
            <person name="Wu G."/>
            <person name="Miyauchi S."/>
            <person name="Morin E."/>
            <person name="Kuo A."/>
            <person name="Drula E."/>
            <person name="Varga T."/>
            <person name="Kohler A."/>
            <person name="Feng B."/>
            <person name="Cao Y."/>
            <person name="Lipzen A."/>
            <person name="Daum C."/>
            <person name="Hundley H."/>
            <person name="Pangilinan J."/>
            <person name="Johnson J."/>
            <person name="Barry K."/>
            <person name="LaButti K."/>
            <person name="Ng V."/>
            <person name="Ahrendt S."/>
            <person name="Min B."/>
            <person name="Choi I.G."/>
            <person name="Park H."/>
            <person name="Plett J.M."/>
            <person name="Magnuson J."/>
            <person name="Spatafora J.W."/>
            <person name="Nagy L.G."/>
            <person name="Henrissat B."/>
            <person name="Grigoriev I.V."/>
            <person name="Yang Z.L."/>
            <person name="Xu J."/>
            <person name="Martin F.M."/>
        </authorList>
    </citation>
    <scope>NUCLEOTIDE SEQUENCE</scope>
    <source>
        <strain evidence="1">ATCC 28755</strain>
    </source>
</reference>
<name>A0ACB8AP46_9AGAM</name>
<proteinExistence type="predicted"/>
<evidence type="ECO:0000313" key="2">
    <source>
        <dbReference type="Proteomes" id="UP000790377"/>
    </source>
</evidence>
<accession>A0ACB8AP46</accession>
<sequence>MMTPMRYVVLVLGIIISLHYILSFSHEEYGNATSLSHITEQFTGPKSQPPYKEPVPDKYYKPTEQILEPDRKANATFVMLVRNGDLPGIMSSMKQIEDRFNRKFKYPYVFLNEEPFTQPFKDHITALTDAPVEFGLIPHEHWYQPTWINETRASAAREDMEKNGVIYGGMYRNMCRFNSGFFYQQELLQKYRYYWRVEPDVKFFCDVDYDPFLLMQDEKKVYGFTVSLYEYPTTIPTLWNAVRTFINSNSHLLAADNAMGFISDDGGDTYNRCHFWSNFEIGDLDFWRGEAYTKFFSYLDEQGGFYYERWGDAPVHSIGAALFARKDQIHFFNDIGYKHEPFQHCPQGAAHSKGRCWCDPTQNFDYEWYSCLSRYDKLF</sequence>
<comment type="caution">
    <text evidence="1">The sequence shown here is derived from an EMBL/GenBank/DDBJ whole genome shotgun (WGS) entry which is preliminary data.</text>
</comment>
<organism evidence="1 2">
    <name type="scientific">Hygrophoropsis aurantiaca</name>
    <dbReference type="NCBI Taxonomy" id="72124"/>
    <lineage>
        <taxon>Eukaryota</taxon>
        <taxon>Fungi</taxon>
        <taxon>Dikarya</taxon>
        <taxon>Basidiomycota</taxon>
        <taxon>Agaricomycotina</taxon>
        <taxon>Agaricomycetes</taxon>
        <taxon>Agaricomycetidae</taxon>
        <taxon>Boletales</taxon>
        <taxon>Coniophorineae</taxon>
        <taxon>Hygrophoropsidaceae</taxon>
        <taxon>Hygrophoropsis</taxon>
    </lineage>
</organism>
<keyword evidence="2" id="KW-1185">Reference proteome</keyword>
<dbReference type="Proteomes" id="UP000790377">
    <property type="component" value="Unassembled WGS sequence"/>
</dbReference>
<gene>
    <name evidence="1" type="ORF">BJ138DRAFT_999550</name>
</gene>
<protein>
    <submittedName>
        <fullName evidence="1">Glycosyltransferase family 15 protein</fullName>
    </submittedName>
</protein>
<dbReference type="EMBL" id="MU267610">
    <property type="protein sequence ID" value="KAH7914704.1"/>
    <property type="molecule type" value="Genomic_DNA"/>
</dbReference>
<evidence type="ECO:0000313" key="1">
    <source>
        <dbReference type="EMBL" id="KAH7914704.1"/>
    </source>
</evidence>